<keyword evidence="2" id="KW-1185">Reference proteome</keyword>
<dbReference type="RefSeq" id="WP_202828364.1">
    <property type="nucleotide sequence ID" value="NZ_JAEUXJ010000016.1"/>
</dbReference>
<gene>
    <name evidence="1" type="ORF">JMJ55_25145</name>
</gene>
<dbReference type="EMBL" id="JAEUXJ010000016">
    <property type="protein sequence ID" value="MBL6458630.1"/>
    <property type="molecule type" value="Genomic_DNA"/>
</dbReference>
<organism evidence="1 2">
    <name type="scientific">Belnapia mucosa</name>
    <dbReference type="NCBI Taxonomy" id="2804532"/>
    <lineage>
        <taxon>Bacteria</taxon>
        <taxon>Pseudomonadati</taxon>
        <taxon>Pseudomonadota</taxon>
        <taxon>Alphaproteobacteria</taxon>
        <taxon>Acetobacterales</taxon>
        <taxon>Roseomonadaceae</taxon>
        <taxon>Belnapia</taxon>
    </lineage>
</organism>
<protein>
    <submittedName>
        <fullName evidence="1">Uncharacterized protein</fullName>
    </submittedName>
</protein>
<proteinExistence type="predicted"/>
<comment type="caution">
    <text evidence="1">The sequence shown here is derived from an EMBL/GenBank/DDBJ whole genome shotgun (WGS) entry which is preliminary data.</text>
</comment>
<name>A0ABS1VAG0_9PROT</name>
<evidence type="ECO:0000313" key="2">
    <source>
        <dbReference type="Proteomes" id="UP000606490"/>
    </source>
</evidence>
<accession>A0ABS1VAG0</accession>
<reference evidence="1 2" key="1">
    <citation type="submission" date="2021-01" db="EMBL/GenBank/DDBJ databases">
        <title>Belnapia mucosa sp. nov. and Belnapia arida sp. nov., isolated from the Tabernas Desert (Almeria, Spain).</title>
        <authorList>
            <person name="Molina-Menor E."/>
            <person name="Vidal-Verdu A."/>
            <person name="Calonge A."/>
            <person name="Satari L."/>
            <person name="Pereto Magraner J."/>
            <person name="Porcar Miralles M."/>
        </authorList>
    </citation>
    <scope>NUCLEOTIDE SEQUENCE [LARGE SCALE GENOMIC DNA]</scope>
    <source>
        <strain evidence="1 2">T6</strain>
    </source>
</reference>
<dbReference type="Proteomes" id="UP000606490">
    <property type="component" value="Unassembled WGS sequence"/>
</dbReference>
<evidence type="ECO:0000313" key="1">
    <source>
        <dbReference type="EMBL" id="MBL6458630.1"/>
    </source>
</evidence>
<sequence>MPLTGFEVMKGIKQIADYGGKLGGAALKGGAAIPALAVTLTMELKEYVDGKVKAEVERIRKKEQCNHITYIDGSGPPTTDMRNHVFKFGGTAWYTNSLRSLYLYHTQDDFLPTDFVQIYRRNSAGEVVKFVPEKDARPSICLKCKQEADLAAARSGR</sequence>